<keyword evidence="1" id="KW-1133">Transmembrane helix</keyword>
<sequence length="274" mass="29045">MSDDFDSTVAPDSDEPGLFSLSAFVDGELHEAERRAVAERLVGDSRAAGVVSHYRAQRAALRALFADPVAQTSGPCIVLRVRTPWWRRAALAGGALAAGVALGWLGGAFAPELAPQFALPFAAPAAAQTAFARQANLAYAVYAPEARHPVEIAAGRDGALGAWLSARVGRRIAAPSLDEYGFALLGGRLLPGTAGPAAQFMYESPAGGRLALYVSASAQRETAVRLLRDGERRTFYWVSDRTAYALSGQIAEDRLRAIAVDVCGELGGHPEQWR</sequence>
<reference evidence="2 3" key="1">
    <citation type="submission" date="2015-11" db="EMBL/GenBank/DDBJ databases">
        <authorList>
            <person name="Sahl J."/>
            <person name="Wagner D."/>
            <person name="Keim P."/>
        </authorList>
    </citation>
    <scope>NUCLEOTIDE SEQUENCE [LARGE SCALE GENOMIC DNA]</scope>
    <source>
        <strain evidence="2 3">BDU18</strain>
    </source>
</reference>
<feature type="transmembrane region" description="Helical" evidence="1">
    <location>
        <begin position="89"/>
        <end position="110"/>
    </location>
</feature>
<dbReference type="EMBL" id="LNJQ01000004">
    <property type="protein sequence ID" value="KWZ38323.1"/>
    <property type="molecule type" value="Genomic_DNA"/>
</dbReference>
<comment type="caution">
    <text evidence="2">The sequence shown here is derived from an EMBL/GenBank/DDBJ whole genome shotgun (WGS) entry which is preliminary data.</text>
</comment>
<dbReference type="RefSeq" id="WP_059582355.1">
    <property type="nucleotide sequence ID" value="NZ_CP013418.1"/>
</dbReference>
<evidence type="ECO:0000256" key="1">
    <source>
        <dbReference type="SAM" id="Phobius"/>
    </source>
</evidence>
<evidence type="ECO:0000313" key="3">
    <source>
        <dbReference type="Proteomes" id="UP000070255"/>
    </source>
</evidence>
<keyword evidence="3" id="KW-1185">Reference proteome</keyword>
<organism evidence="2 3">
    <name type="scientific">Burkholderia savannae</name>
    <dbReference type="NCBI Taxonomy" id="1637837"/>
    <lineage>
        <taxon>Bacteria</taxon>
        <taxon>Pseudomonadati</taxon>
        <taxon>Pseudomonadota</taxon>
        <taxon>Betaproteobacteria</taxon>
        <taxon>Burkholderiales</taxon>
        <taxon>Burkholderiaceae</taxon>
        <taxon>Burkholderia</taxon>
        <taxon>pseudomallei group</taxon>
    </lineage>
</organism>
<keyword evidence="1" id="KW-0472">Membrane</keyword>
<proteinExistence type="predicted"/>
<name>A0ABR5T525_9BURK</name>
<gene>
    <name evidence="2" type="ORF">WS72_26050</name>
</gene>
<evidence type="ECO:0000313" key="2">
    <source>
        <dbReference type="EMBL" id="KWZ38323.1"/>
    </source>
</evidence>
<protein>
    <submittedName>
        <fullName evidence="2">Anti-sigma factor</fullName>
    </submittedName>
</protein>
<dbReference type="Proteomes" id="UP000070255">
    <property type="component" value="Unassembled WGS sequence"/>
</dbReference>
<accession>A0ABR5T525</accession>
<keyword evidence="1" id="KW-0812">Transmembrane</keyword>